<organism evidence="2 3">
    <name type="scientific">Pararhodobacter marinus</name>
    <dbReference type="NCBI Taxonomy" id="2184063"/>
    <lineage>
        <taxon>Bacteria</taxon>
        <taxon>Pseudomonadati</taxon>
        <taxon>Pseudomonadota</taxon>
        <taxon>Alphaproteobacteria</taxon>
        <taxon>Rhodobacterales</taxon>
        <taxon>Paracoccaceae</taxon>
        <taxon>Pararhodobacter</taxon>
    </lineage>
</organism>
<dbReference type="InterPro" id="IPR029045">
    <property type="entry name" value="ClpP/crotonase-like_dom_sf"/>
</dbReference>
<comment type="similarity">
    <text evidence="1">Belongs to the enoyl-CoA hydratase/isomerase family.</text>
</comment>
<dbReference type="GeneID" id="94363282"/>
<dbReference type="Gene3D" id="3.90.226.10">
    <property type="entry name" value="2-enoyl-CoA Hydratase, Chain A, domain 1"/>
    <property type="match status" value="1"/>
</dbReference>
<comment type="caution">
    <text evidence="2">The sequence shown here is derived from an EMBL/GenBank/DDBJ whole genome shotgun (WGS) entry which is preliminary data.</text>
</comment>
<evidence type="ECO:0000256" key="1">
    <source>
        <dbReference type="ARBA" id="ARBA00005254"/>
    </source>
</evidence>
<dbReference type="PANTHER" id="PTHR43459">
    <property type="entry name" value="ENOYL-COA HYDRATASE"/>
    <property type="match status" value="1"/>
</dbReference>
<dbReference type="Pfam" id="PF00378">
    <property type="entry name" value="ECH_1"/>
    <property type="match status" value="1"/>
</dbReference>
<dbReference type="AlphaFoldDB" id="A0A2U2CHW6"/>
<dbReference type="GO" id="GO:0003824">
    <property type="term" value="F:catalytic activity"/>
    <property type="evidence" value="ECO:0007669"/>
    <property type="project" value="UniProtKB-ARBA"/>
</dbReference>
<dbReference type="SUPFAM" id="SSF52096">
    <property type="entry name" value="ClpP/crotonase"/>
    <property type="match status" value="1"/>
</dbReference>
<accession>A0A2U2CHW6</accession>
<name>A0A2U2CHW6_9RHOB</name>
<dbReference type="OrthoDB" id="7619812at2"/>
<dbReference type="Proteomes" id="UP000244940">
    <property type="component" value="Unassembled WGS sequence"/>
</dbReference>
<dbReference type="PANTHER" id="PTHR43459:SF1">
    <property type="entry name" value="EG:BACN32G11.4 PROTEIN"/>
    <property type="match status" value="1"/>
</dbReference>
<protein>
    <submittedName>
        <fullName evidence="2">Enoyl-CoA hydratase</fullName>
    </submittedName>
</protein>
<dbReference type="InterPro" id="IPR001753">
    <property type="entry name" value="Enoyl-CoA_hydra/iso"/>
</dbReference>
<gene>
    <name evidence="2" type="ORF">C4N9_00090</name>
</gene>
<evidence type="ECO:0000313" key="2">
    <source>
        <dbReference type="EMBL" id="PWE31466.1"/>
    </source>
</evidence>
<dbReference type="CDD" id="cd06558">
    <property type="entry name" value="crotonase-like"/>
    <property type="match status" value="1"/>
</dbReference>
<dbReference type="Gene3D" id="1.10.12.10">
    <property type="entry name" value="Lyase 2-enoyl-coa Hydratase, Chain A, domain 2"/>
    <property type="match status" value="1"/>
</dbReference>
<reference evidence="2 3" key="1">
    <citation type="submission" date="2018-05" db="EMBL/GenBank/DDBJ databases">
        <title>Pararhodobacter marina sp. nov., isolated from deep-sea water of the Indian Ocean.</title>
        <authorList>
            <person name="Lai Q.Sr."/>
            <person name="Liu X."/>
            <person name="Shao Z."/>
        </authorList>
    </citation>
    <scope>NUCLEOTIDE SEQUENCE [LARGE SCALE GENOMIC DNA]</scope>
    <source>
        <strain evidence="2 3">CIC4N-9</strain>
    </source>
</reference>
<evidence type="ECO:0000313" key="3">
    <source>
        <dbReference type="Proteomes" id="UP000244940"/>
    </source>
</evidence>
<dbReference type="RefSeq" id="WP_109531267.1">
    <property type="nucleotide sequence ID" value="NZ_QEYD01000001.1"/>
</dbReference>
<proteinExistence type="inferred from homology"/>
<dbReference type="InterPro" id="IPR014748">
    <property type="entry name" value="Enoyl-CoA_hydra_C"/>
</dbReference>
<keyword evidence="3" id="KW-1185">Reference proteome</keyword>
<sequence length="265" mass="27898">MTGADSHRYVLVEDRGPVRILTMNEPERMNPIGDGLRHQLLEALIEAGSNASVRALVLTGAGGQFSAGADVKQMQASTGPDPLRSKRRMKVLHDVIRALAAGPKPVVAATEGAAFGAGLSVLCACDWIVAGEGARFGGAFGRIGLAADCGILWSLPPRIGAVRTRDLLFTGRSVKAPEAVELGLCDELVGAGQALDRAIAKAESYLDTAPLSIASIKAAMAELPGDLERVLGIETHQQPMMSMTADHKEARAAFAEKRKPHFSGR</sequence>
<dbReference type="EMBL" id="QEYD01000001">
    <property type="protein sequence ID" value="PWE31466.1"/>
    <property type="molecule type" value="Genomic_DNA"/>
</dbReference>